<dbReference type="Pfam" id="PF13439">
    <property type="entry name" value="Glyco_transf_4"/>
    <property type="match status" value="1"/>
</dbReference>
<keyword evidence="6" id="KW-1185">Reference proteome</keyword>
<dbReference type="GO" id="GO:1903509">
    <property type="term" value="P:liposaccharide metabolic process"/>
    <property type="evidence" value="ECO:0007669"/>
    <property type="project" value="UniProtKB-ARBA"/>
</dbReference>
<reference evidence="5 6" key="1">
    <citation type="submission" date="2019-09" db="EMBL/GenBank/DDBJ databases">
        <authorList>
            <person name="Wang X."/>
        </authorList>
    </citation>
    <scope>NUCLEOTIDE SEQUENCE [LARGE SCALE GENOMIC DNA]</scope>
    <source>
        <strain evidence="5 6">CICC 11023</strain>
    </source>
</reference>
<feature type="domain" description="Glycosyl transferase family 1" evidence="3">
    <location>
        <begin position="200"/>
        <end position="333"/>
    </location>
</feature>
<dbReference type="SUPFAM" id="SSF53756">
    <property type="entry name" value="UDP-Glycosyltransferase/glycogen phosphorylase"/>
    <property type="match status" value="1"/>
</dbReference>
<dbReference type="GO" id="GO:1901137">
    <property type="term" value="P:carbohydrate derivative biosynthetic process"/>
    <property type="evidence" value="ECO:0007669"/>
    <property type="project" value="UniProtKB-ARBA"/>
</dbReference>
<evidence type="ECO:0000313" key="5">
    <source>
        <dbReference type="EMBL" id="KAA8889561.1"/>
    </source>
</evidence>
<dbReference type="RefSeq" id="WP_150401833.1">
    <property type="nucleotide sequence ID" value="NZ_VXLC01000003.1"/>
</dbReference>
<gene>
    <name evidence="5" type="ORF">F3087_11665</name>
</gene>
<dbReference type="Proteomes" id="UP000323876">
    <property type="component" value="Unassembled WGS sequence"/>
</dbReference>
<sequence length="369" mass="40035">MTQPRIAIVHERFTEYGGSEAVVGELAETWPSTEVFAPIVDPAGVRPPLTAVYDTWLSRAYAASGRRSHAPLLPFVPRALRRLPLGDRFDAVVVSHHAFASQAAFATDAPVIAYVHSPARWAWDKDFRAQEAGGRAGQLALAALGSLARCGELRAAPRLSHVVANSRAVAARVNDWWGLPSTVTYPPVQIDRFTPELTIPRDDFFLFAGRLVPYKRPDLAILAAQRAGCRLVILGDGRFRAHLETLAGSETTFLGATSHEVLLDTYRRSRALLMPGVEDFGIVPVEAMACGTPILAVDQGGALDTVDPGVTGEHIPHGSDEAVIDHLAKAMRDFDPARYTPSTIRAHAESFSPAAFRAQMADTVSQYLR</sequence>
<evidence type="ECO:0000256" key="2">
    <source>
        <dbReference type="ARBA" id="ARBA00022679"/>
    </source>
</evidence>
<protein>
    <submittedName>
        <fullName evidence="5">Glycosyltransferase family 4 protein</fullName>
    </submittedName>
</protein>
<dbReference type="PANTHER" id="PTHR45947:SF3">
    <property type="entry name" value="SULFOQUINOVOSYL TRANSFERASE SQD2"/>
    <property type="match status" value="1"/>
</dbReference>
<dbReference type="Pfam" id="PF00534">
    <property type="entry name" value="Glycos_transf_1"/>
    <property type="match status" value="1"/>
</dbReference>
<dbReference type="InterPro" id="IPR001296">
    <property type="entry name" value="Glyco_trans_1"/>
</dbReference>
<dbReference type="AlphaFoldDB" id="A0A5N0EPZ5"/>
<feature type="domain" description="Glycosyltransferase subfamily 4-like N-terminal" evidence="4">
    <location>
        <begin position="16"/>
        <end position="192"/>
    </location>
</feature>
<dbReference type="EMBL" id="VXLC01000003">
    <property type="protein sequence ID" value="KAA8889561.1"/>
    <property type="molecule type" value="Genomic_DNA"/>
</dbReference>
<dbReference type="InterPro" id="IPR028098">
    <property type="entry name" value="Glyco_trans_4-like_N"/>
</dbReference>
<organism evidence="5 6">
    <name type="scientific">Nocardia colli</name>
    <dbReference type="NCBI Taxonomy" id="2545717"/>
    <lineage>
        <taxon>Bacteria</taxon>
        <taxon>Bacillati</taxon>
        <taxon>Actinomycetota</taxon>
        <taxon>Actinomycetes</taxon>
        <taxon>Mycobacteriales</taxon>
        <taxon>Nocardiaceae</taxon>
        <taxon>Nocardia</taxon>
    </lineage>
</organism>
<comment type="caution">
    <text evidence="5">The sequence shown here is derived from an EMBL/GenBank/DDBJ whole genome shotgun (WGS) entry which is preliminary data.</text>
</comment>
<proteinExistence type="predicted"/>
<keyword evidence="2 5" id="KW-0808">Transferase</keyword>
<evidence type="ECO:0000259" key="3">
    <source>
        <dbReference type="Pfam" id="PF00534"/>
    </source>
</evidence>
<accession>A0A5N0EPZ5</accession>
<evidence type="ECO:0000256" key="1">
    <source>
        <dbReference type="ARBA" id="ARBA00022676"/>
    </source>
</evidence>
<dbReference type="OrthoDB" id="9801573at2"/>
<name>A0A5N0EPZ5_9NOCA</name>
<dbReference type="Gene3D" id="3.40.50.2000">
    <property type="entry name" value="Glycogen Phosphorylase B"/>
    <property type="match status" value="2"/>
</dbReference>
<dbReference type="GO" id="GO:0016757">
    <property type="term" value="F:glycosyltransferase activity"/>
    <property type="evidence" value="ECO:0007669"/>
    <property type="project" value="UniProtKB-KW"/>
</dbReference>
<keyword evidence="1" id="KW-0328">Glycosyltransferase</keyword>
<evidence type="ECO:0000313" key="6">
    <source>
        <dbReference type="Proteomes" id="UP000323876"/>
    </source>
</evidence>
<dbReference type="PANTHER" id="PTHR45947">
    <property type="entry name" value="SULFOQUINOVOSYL TRANSFERASE SQD2"/>
    <property type="match status" value="1"/>
</dbReference>
<dbReference type="InterPro" id="IPR050194">
    <property type="entry name" value="Glycosyltransferase_grp1"/>
</dbReference>
<evidence type="ECO:0000259" key="4">
    <source>
        <dbReference type="Pfam" id="PF13439"/>
    </source>
</evidence>